<dbReference type="AlphaFoldDB" id="A0AAD6ZDX2"/>
<reference evidence="2" key="1">
    <citation type="submission" date="2023-03" db="EMBL/GenBank/DDBJ databases">
        <title>Massive genome expansion in bonnet fungi (Mycena s.s.) driven by repeated elements and novel gene families across ecological guilds.</title>
        <authorList>
            <consortium name="Lawrence Berkeley National Laboratory"/>
            <person name="Harder C.B."/>
            <person name="Miyauchi S."/>
            <person name="Viragh M."/>
            <person name="Kuo A."/>
            <person name="Thoen E."/>
            <person name="Andreopoulos B."/>
            <person name="Lu D."/>
            <person name="Skrede I."/>
            <person name="Drula E."/>
            <person name="Henrissat B."/>
            <person name="Morin E."/>
            <person name="Kohler A."/>
            <person name="Barry K."/>
            <person name="LaButti K."/>
            <person name="Morin E."/>
            <person name="Salamov A."/>
            <person name="Lipzen A."/>
            <person name="Mereny Z."/>
            <person name="Hegedus B."/>
            <person name="Baldrian P."/>
            <person name="Stursova M."/>
            <person name="Weitz H."/>
            <person name="Taylor A."/>
            <person name="Grigoriev I.V."/>
            <person name="Nagy L.G."/>
            <person name="Martin F."/>
            <person name="Kauserud H."/>
        </authorList>
    </citation>
    <scope>NUCLEOTIDE SEQUENCE</scope>
    <source>
        <strain evidence="2">CBHHK002</strain>
    </source>
</reference>
<gene>
    <name evidence="2" type="ORF">DFH08DRAFT_819769</name>
</gene>
<evidence type="ECO:0000313" key="2">
    <source>
        <dbReference type="EMBL" id="KAJ7318487.1"/>
    </source>
</evidence>
<keyword evidence="1" id="KW-1133">Transmembrane helix</keyword>
<proteinExistence type="predicted"/>
<dbReference type="Proteomes" id="UP001218218">
    <property type="component" value="Unassembled WGS sequence"/>
</dbReference>
<sequence length="167" mass="18297">MDVWIANRATIRATGWVGSTVGSTPKGTPPNLVGKWVGGQSRMSYPTIPEQHAVARQTERELFEAAAGGISKTGRVSDPELLVLNFNLTIALTIVMLNFGTNARSLARNSRDAEYIRICSPRTTPVPCPSALSSRAMSQAKNPRTYANNELGCPQPDHYISWFSTWF</sequence>
<comment type="caution">
    <text evidence="2">The sequence shown here is derived from an EMBL/GenBank/DDBJ whole genome shotgun (WGS) entry which is preliminary data.</text>
</comment>
<protein>
    <submittedName>
        <fullName evidence="2">Uncharacterized protein</fullName>
    </submittedName>
</protein>
<evidence type="ECO:0000313" key="3">
    <source>
        <dbReference type="Proteomes" id="UP001218218"/>
    </source>
</evidence>
<evidence type="ECO:0000256" key="1">
    <source>
        <dbReference type="SAM" id="Phobius"/>
    </source>
</evidence>
<keyword evidence="1" id="KW-0812">Transmembrane</keyword>
<name>A0AAD6ZDX2_9AGAR</name>
<dbReference type="EMBL" id="JARIHO010000057">
    <property type="protein sequence ID" value="KAJ7318487.1"/>
    <property type="molecule type" value="Genomic_DNA"/>
</dbReference>
<keyword evidence="1" id="KW-0472">Membrane</keyword>
<keyword evidence="3" id="KW-1185">Reference proteome</keyword>
<feature type="transmembrane region" description="Helical" evidence="1">
    <location>
        <begin position="81"/>
        <end position="101"/>
    </location>
</feature>
<accession>A0AAD6ZDX2</accession>
<organism evidence="2 3">
    <name type="scientific">Mycena albidolilacea</name>
    <dbReference type="NCBI Taxonomy" id="1033008"/>
    <lineage>
        <taxon>Eukaryota</taxon>
        <taxon>Fungi</taxon>
        <taxon>Dikarya</taxon>
        <taxon>Basidiomycota</taxon>
        <taxon>Agaricomycotina</taxon>
        <taxon>Agaricomycetes</taxon>
        <taxon>Agaricomycetidae</taxon>
        <taxon>Agaricales</taxon>
        <taxon>Marasmiineae</taxon>
        <taxon>Mycenaceae</taxon>
        <taxon>Mycena</taxon>
    </lineage>
</organism>